<keyword evidence="4" id="KW-1185">Reference proteome</keyword>
<dbReference type="GO" id="GO:0003980">
    <property type="term" value="F:UDP-glucose:glycoprotein glucosyltransferase activity"/>
    <property type="evidence" value="ECO:0007669"/>
    <property type="project" value="InterPro"/>
</dbReference>
<dbReference type="GO" id="GO:0051082">
    <property type="term" value="F:unfolded protein binding"/>
    <property type="evidence" value="ECO:0007669"/>
    <property type="project" value="TreeGrafter"/>
</dbReference>
<dbReference type="GO" id="GO:0036503">
    <property type="term" value="P:ERAD pathway"/>
    <property type="evidence" value="ECO:0007669"/>
    <property type="project" value="TreeGrafter"/>
</dbReference>
<accession>A0A8S0RA90</accession>
<protein>
    <submittedName>
        <fullName evidence="3">UDP-glucose:glycoprotein glucosyltransferase</fullName>
    </submittedName>
</protein>
<evidence type="ECO:0000259" key="2">
    <source>
        <dbReference type="Pfam" id="PF18401"/>
    </source>
</evidence>
<dbReference type="InterPro" id="IPR040693">
    <property type="entry name" value="UGGT_TRXL_1"/>
</dbReference>
<gene>
    <name evidence="3" type="ORF">OLEA9_A109870</name>
</gene>
<dbReference type="Pfam" id="PF18401">
    <property type="entry name" value="Thioredoxin_13"/>
    <property type="match status" value="1"/>
</dbReference>
<reference evidence="3 4" key="1">
    <citation type="submission" date="2019-12" db="EMBL/GenBank/DDBJ databases">
        <authorList>
            <person name="Alioto T."/>
            <person name="Alioto T."/>
            <person name="Gomez Garrido J."/>
        </authorList>
    </citation>
    <scope>NUCLEOTIDE SEQUENCE [LARGE SCALE GENOMIC DNA]</scope>
</reference>
<dbReference type="Pfam" id="PF18400">
    <property type="entry name" value="Thioredoxin_12"/>
    <property type="match status" value="1"/>
</dbReference>
<dbReference type="OrthoDB" id="27683at2759"/>
<dbReference type="AlphaFoldDB" id="A0A8S0RA90"/>
<proteinExistence type="predicted"/>
<feature type="domain" description="UGGT thioredoxin-like" evidence="2">
    <location>
        <begin position="207"/>
        <end position="273"/>
    </location>
</feature>
<organism evidence="3 4">
    <name type="scientific">Olea europaea subsp. europaea</name>
    <dbReference type="NCBI Taxonomy" id="158383"/>
    <lineage>
        <taxon>Eukaryota</taxon>
        <taxon>Viridiplantae</taxon>
        <taxon>Streptophyta</taxon>
        <taxon>Embryophyta</taxon>
        <taxon>Tracheophyta</taxon>
        <taxon>Spermatophyta</taxon>
        <taxon>Magnoliopsida</taxon>
        <taxon>eudicotyledons</taxon>
        <taxon>Gunneridae</taxon>
        <taxon>Pentapetalae</taxon>
        <taxon>asterids</taxon>
        <taxon>lamiids</taxon>
        <taxon>Lamiales</taxon>
        <taxon>Oleaceae</taxon>
        <taxon>Oleeae</taxon>
        <taxon>Olea</taxon>
    </lineage>
</organism>
<dbReference type="InterPro" id="IPR040694">
    <property type="entry name" value="UGGT_TRXL_2"/>
</dbReference>
<name>A0A8S0RA90_OLEEU</name>
<evidence type="ECO:0000313" key="3">
    <source>
        <dbReference type="EMBL" id="CAA2976098.1"/>
    </source>
</evidence>
<dbReference type="GO" id="GO:0018279">
    <property type="term" value="P:protein N-linked glycosylation via asparagine"/>
    <property type="evidence" value="ECO:0007669"/>
    <property type="project" value="TreeGrafter"/>
</dbReference>
<sequence>MNPRSPGLRCCWTDTGGSLFFDRPELLSWLQSNNVATDDSFQQPEILEFDHVYPDSTIGSPIAILYGALGTECFEEFHLTLVEAARKTCIASGCESKSSPCGSIGAEEPLNLGGYGVELALKNMEYKAMDDTAIKKGVTLEDPHTEDLSQEVRGFIFFKILERKPDLTSGIMAFRDYLLSSTVSDTLKERKPDLTSEIMAFRDYLLSSTVSDTLKLNDSIKDEIIANQRMIPPGKSLMALNGALINIEDIDLYLLVDLVHQELSLADQFVKIEVLLFYKMIVQAFVLMLLLIP</sequence>
<evidence type="ECO:0000313" key="4">
    <source>
        <dbReference type="Proteomes" id="UP000594638"/>
    </source>
</evidence>
<evidence type="ECO:0000259" key="1">
    <source>
        <dbReference type="Pfam" id="PF18400"/>
    </source>
</evidence>
<dbReference type="Proteomes" id="UP000594638">
    <property type="component" value="Unassembled WGS sequence"/>
</dbReference>
<dbReference type="InterPro" id="IPR009448">
    <property type="entry name" value="UDP-g_GGtrans"/>
</dbReference>
<dbReference type="PANTHER" id="PTHR11226">
    <property type="entry name" value="UDP-GLUCOSE GLYCOPROTEIN:GLUCOSYLTRANSFERASE"/>
    <property type="match status" value="1"/>
</dbReference>
<feature type="domain" description="UGGT thioredoxin-like" evidence="1">
    <location>
        <begin position="9"/>
        <end position="87"/>
    </location>
</feature>
<dbReference type="PANTHER" id="PTHR11226:SF0">
    <property type="entry name" value="UDP-GLUCOSE:GLYCOPROTEIN GLUCOSYLTRANSFERASE"/>
    <property type="match status" value="1"/>
</dbReference>
<dbReference type="EMBL" id="CACTIH010002359">
    <property type="protein sequence ID" value="CAA2976098.1"/>
    <property type="molecule type" value="Genomic_DNA"/>
</dbReference>
<comment type="caution">
    <text evidence="3">The sequence shown here is derived from an EMBL/GenBank/DDBJ whole genome shotgun (WGS) entry which is preliminary data.</text>
</comment>
<dbReference type="Gramene" id="OE9A109870T1">
    <property type="protein sequence ID" value="OE9A109870C1"/>
    <property type="gene ID" value="OE9A109870"/>
</dbReference>
<dbReference type="GO" id="GO:0005783">
    <property type="term" value="C:endoplasmic reticulum"/>
    <property type="evidence" value="ECO:0007669"/>
    <property type="project" value="TreeGrafter"/>
</dbReference>